<keyword evidence="6" id="KW-1160">Virus entry into host cell</keyword>
<comment type="similarity">
    <text evidence="7">Belongs to the Leviviricetes maturation protein family.</text>
</comment>
<evidence type="ECO:0000256" key="6">
    <source>
        <dbReference type="ARBA" id="ARBA00023296"/>
    </source>
</evidence>
<accession>A0A514DD38</accession>
<protein>
    <recommendedName>
        <fullName evidence="9">Maturation protein</fullName>
    </recommendedName>
</protein>
<evidence type="ECO:0000256" key="5">
    <source>
        <dbReference type="ARBA" id="ARBA00023104"/>
    </source>
</evidence>
<dbReference type="GO" id="GO:0044423">
    <property type="term" value="C:virion component"/>
    <property type="evidence" value="ECO:0007669"/>
    <property type="project" value="UniProtKB-KW"/>
</dbReference>
<reference evidence="8" key="1">
    <citation type="submission" date="2019-05" db="EMBL/GenBank/DDBJ databases">
        <title>Metatranscriptomic reconstruction reveals RNA viruses with the potential to shape carbon cycling in soil.</title>
        <authorList>
            <person name="Starr E.P."/>
            <person name="Nuccio E."/>
            <person name="Pett-Ridge J."/>
            <person name="Banfield J.F."/>
            <person name="Firestone M.K."/>
        </authorList>
    </citation>
    <scope>NUCLEOTIDE SEQUENCE</scope>
    <source>
        <strain evidence="8">H4_Bulk_46_scaffold_476</strain>
    </source>
</reference>
<dbReference type="InterPro" id="IPR005563">
    <property type="entry name" value="A_protein"/>
</dbReference>
<evidence type="ECO:0000256" key="4">
    <source>
        <dbReference type="ARBA" id="ARBA00022844"/>
    </source>
</evidence>
<dbReference type="Pfam" id="PF03863">
    <property type="entry name" value="Phage_mat-A"/>
    <property type="match status" value="1"/>
</dbReference>
<evidence type="ECO:0000256" key="3">
    <source>
        <dbReference type="ARBA" id="ARBA00022804"/>
    </source>
</evidence>
<evidence type="ECO:0000256" key="1">
    <source>
        <dbReference type="ARBA" id="ARBA00004328"/>
    </source>
</evidence>
<evidence type="ECO:0008006" key="9">
    <source>
        <dbReference type="Google" id="ProtNLM"/>
    </source>
</evidence>
<evidence type="ECO:0000256" key="7">
    <source>
        <dbReference type="ARBA" id="ARBA00035110"/>
    </source>
</evidence>
<proteinExistence type="inferred from homology"/>
<organism evidence="8">
    <name type="scientific">Leviviridae sp</name>
    <dbReference type="NCBI Taxonomy" id="2027243"/>
    <lineage>
        <taxon>Viruses</taxon>
        <taxon>Riboviria</taxon>
        <taxon>Orthornavirae</taxon>
        <taxon>Lenarviricota</taxon>
        <taxon>Leviviricetes</taxon>
        <taxon>Norzivirales</taxon>
        <taxon>Fiersviridae</taxon>
    </lineage>
</organism>
<sequence length="392" mass="43713">MTTYDGPGWRISKESVKTPGYRALVRSGARLPMNPFSYERSTWAKVDGTFDGVRTPKASAFDGIVSLYGDASRVEEIPSVGLMLQRVGNRLDAKIRDQDLDLAVMLGEYKETAKFVVTAVNSVVNAVRLAKQRRVGEALQVLLRGRAPKGAYAKKLKERDFLEGDIRDIPKEMSSTWLGLQYGIIPLVRDVYAVVEKLSKTYDGFPKPFDVRTRIRESIDADISHAWHSEIFGDPLPDALSSATVVKGYIEASGGVRYWVDNPLLRVLDQTGILNPASVLWELTTLSFVVDWFLPVGDYLQSLVPPQGVTFASGWQAVKFDLQMSDMHYDSGLNYLGIYRSPSFDQTVSTTFYKERMPLSSFPQARVIIPDVSLSKAQITSGLSLLAQRILR</sequence>
<evidence type="ECO:0000313" key="8">
    <source>
        <dbReference type="EMBL" id="QDH91526.1"/>
    </source>
</evidence>
<gene>
    <name evidence="8" type="ORF">H4Bulk46476_000004</name>
</gene>
<keyword evidence="4" id="KW-0946">Virion</keyword>
<keyword evidence="3" id="KW-1161">Viral attachment to host cell</keyword>
<dbReference type="GO" id="GO:0039666">
    <property type="term" value="P:virion attachment to host cell pilus"/>
    <property type="evidence" value="ECO:0007669"/>
    <property type="project" value="UniProtKB-KW"/>
</dbReference>
<comment type="subcellular location">
    <subcellularLocation>
        <location evidence="1">Virion</location>
    </subcellularLocation>
</comment>
<keyword evidence="2" id="KW-0945">Host-virus interaction</keyword>
<dbReference type="EMBL" id="MN036291">
    <property type="protein sequence ID" value="QDH91526.1"/>
    <property type="molecule type" value="Genomic_RNA"/>
</dbReference>
<keyword evidence="5" id="KW-1175">Viral attachment to host cell pilus</keyword>
<name>A0A514DD38_9VIRU</name>
<evidence type="ECO:0000256" key="2">
    <source>
        <dbReference type="ARBA" id="ARBA00022581"/>
    </source>
</evidence>